<evidence type="ECO:0000313" key="5">
    <source>
        <dbReference type="Proteomes" id="UP000193749"/>
    </source>
</evidence>
<dbReference type="RefSeq" id="WP_084873746.1">
    <property type="nucleotide sequence ID" value="NZ_JAGGMY010000001.1"/>
</dbReference>
<dbReference type="Pfam" id="PF09829">
    <property type="entry name" value="DUF2057"/>
    <property type="match status" value="1"/>
</dbReference>
<dbReference type="Proteomes" id="UP000193749">
    <property type="component" value="Unassembled WGS sequence"/>
</dbReference>
<protein>
    <recommendedName>
        <fullName evidence="6">DUF2057 domain-containing protein</fullName>
    </recommendedName>
</protein>
<evidence type="ECO:0008006" key="6">
    <source>
        <dbReference type="Google" id="ProtNLM"/>
    </source>
</evidence>
<evidence type="ECO:0000256" key="3">
    <source>
        <dbReference type="SAM" id="SignalP"/>
    </source>
</evidence>
<evidence type="ECO:0000313" key="4">
    <source>
        <dbReference type="EMBL" id="ORM93087.1"/>
    </source>
</evidence>
<accession>A0A1X1ESZ9</accession>
<proteinExistence type="inferred from homology"/>
<dbReference type="EMBL" id="MLJI01000001">
    <property type="protein sequence ID" value="ORM93087.1"/>
    <property type="molecule type" value="Genomic_DNA"/>
</dbReference>
<comment type="caution">
    <text evidence="4">The sequence shown here is derived from an EMBL/GenBank/DDBJ whole genome shotgun (WGS) entry which is preliminary data.</text>
</comment>
<evidence type="ECO:0000256" key="1">
    <source>
        <dbReference type="ARBA" id="ARBA00008490"/>
    </source>
</evidence>
<dbReference type="OrthoDB" id="6428208at2"/>
<dbReference type="PROSITE" id="PS51257">
    <property type="entry name" value="PROKAR_LIPOPROTEIN"/>
    <property type="match status" value="1"/>
</dbReference>
<keyword evidence="5" id="KW-1185">Reference proteome</keyword>
<dbReference type="PANTHER" id="PTHR38108">
    <property type="entry name" value="UPF0319 PROTEIN YCCT"/>
    <property type="match status" value="1"/>
</dbReference>
<reference evidence="4 5" key="1">
    <citation type="journal article" date="2017" name="Antonie Van Leeuwenhoek">
        <title>Phylogenomic resolution of the bacterial genus Pantoea and its relationship with Erwinia and Tatumella.</title>
        <authorList>
            <person name="Palmer M."/>
            <person name="Steenkamp E.T."/>
            <person name="Coetzee M.P."/>
            <person name="Chan W.Y."/>
            <person name="van Zyl E."/>
            <person name="De Maayer P."/>
            <person name="Coutinho T.A."/>
            <person name="Blom J."/>
            <person name="Smits T.H."/>
            <person name="Duffy B."/>
            <person name="Venter S.N."/>
        </authorList>
    </citation>
    <scope>NUCLEOTIDE SEQUENCE [LARGE SCALE GENOMIC DNA]</scope>
    <source>
        <strain evidence="4 5">LMG 2657</strain>
    </source>
</reference>
<comment type="similarity">
    <text evidence="1">Belongs to the UPF0319 family.</text>
</comment>
<keyword evidence="2 3" id="KW-0732">Signal</keyword>
<feature type="chain" id="PRO_5012913765" description="DUF2057 domain-containing protein" evidence="3">
    <location>
        <begin position="22"/>
        <end position="212"/>
    </location>
</feature>
<organism evidence="4 5">
    <name type="scientific">Pantoea cypripedii</name>
    <name type="common">Pectobacterium cypripedii</name>
    <name type="synonym">Erwinia cypripedii</name>
    <dbReference type="NCBI Taxonomy" id="55209"/>
    <lineage>
        <taxon>Bacteria</taxon>
        <taxon>Pseudomonadati</taxon>
        <taxon>Pseudomonadota</taxon>
        <taxon>Gammaproteobacteria</taxon>
        <taxon>Enterobacterales</taxon>
        <taxon>Erwiniaceae</taxon>
        <taxon>Pantoea</taxon>
    </lineage>
</organism>
<feature type="signal peptide" evidence="3">
    <location>
        <begin position="1"/>
        <end position="21"/>
    </location>
</feature>
<dbReference type="STRING" id="55209.HA50_06890"/>
<gene>
    <name evidence="4" type="ORF">HA50_06890</name>
</gene>
<sequence length="212" mass="23962">MKLFLTVTGLIMLLVSASCHAITLKLDPEIDLLVLDGRKISGSLLKGADSLELERGQHQFLFRVEKSPDSSPRNNPHYQSVPMIVTFTATAKSVAIRLPALDNRRERSTFDRTLNFQLIDEQGKEIASIRDRLPQPDGGDLEQAMLKYNRNGQAASVPRFAVQTSSLSDTQINADFAWQDVSDLPLLQRWFERFDAATRLRFLSWMKTLRAS</sequence>
<dbReference type="PANTHER" id="PTHR38108:SF1">
    <property type="entry name" value="UPF0319 PROTEIN YCCT"/>
    <property type="match status" value="1"/>
</dbReference>
<name>A0A1X1ESZ9_PANCY</name>
<evidence type="ECO:0000256" key="2">
    <source>
        <dbReference type="ARBA" id="ARBA00022729"/>
    </source>
</evidence>
<dbReference type="AlphaFoldDB" id="A0A1X1ESZ9"/>
<dbReference type="InterPro" id="IPR018635">
    <property type="entry name" value="UPF0319"/>
</dbReference>